<dbReference type="GO" id="GO:0004519">
    <property type="term" value="F:endonuclease activity"/>
    <property type="evidence" value="ECO:0007669"/>
    <property type="project" value="UniProtKB-KW"/>
</dbReference>
<dbReference type="RefSeq" id="WP_142452673.1">
    <property type="nucleotide sequence ID" value="NZ_FXTP01000001.1"/>
</dbReference>
<dbReference type="OrthoDB" id="9805098at2"/>
<dbReference type="PANTHER" id="PTHR38813">
    <property type="match status" value="1"/>
</dbReference>
<keyword evidence="2" id="KW-0255">Endonuclease</keyword>
<proteinExistence type="predicted"/>
<dbReference type="Proteomes" id="UP000317557">
    <property type="component" value="Unassembled WGS sequence"/>
</dbReference>
<dbReference type="Gene3D" id="3.30.2310.20">
    <property type="entry name" value="RelE-like"/>
    <property type="match status" value="1"/>
</dbReference>
<sequence>MKIIYAISFKKDLSKINDRNTRQQIKRAIQKAKKVDDFKKITNIKSIKGEKNAFRLRAGDYRIGLYLHEDTLELVRVAHRKDIYRLFP</sequence>
<keyword evidence="1" id="KW-1277">Toxin-antitoxin system</keyword>
<dbReference type="InterPro" id="IPR052747">
    <property type="entry name" value="TA_system_RelE_toxin"/>
</dbReference>
<accession>A0A521AHM7</accession>
<dbReference type="InterPro" id="IPR007712">
    <property type="entry name" value="RelE/ParE_toxin"/>
</dbReference>
<dbReference type="AlphaFoldDB" id="A0A521AHM7"/>
<dbReference type="Pfam" id="PF05016">
    <property type="entry name" value="ParE_toxin"/>
    <property type="match status" value="1"/>
</dbReference>
<dbReference type="PANTHER" id="PTHR38813:SF1">
    <property type="entry name" value="TOXIN RELE1-RELATED"/>
    <property type="match status" value="1"/>
</dbReference>
<keyword evidence="2" id="KW-0378">Hydrolase</keyword>
<protein>
    <submittedName>
        <fullName evidence="2">mRNA-degrading endonuclease RelE, toxin component of the RelBE toxin-antitoxin system</fullName>
    </submittedName>
</protein>
<keyword evidence="2" id="KW-0540">Nuclease</keyword>
<name>A0A521AHM7_9BACT</name>
<dbReference type="EMBL" id="FXTP01000001">
    <property type="protein sequence ID" value="SMO34271.1"/>
    <property type="molecule type" value="Genomic_DNA"/>
</dbReference>
<reference evidence="2 3" key="1">
    <citation type="submission" date="2017-05" db="EMBL/GenBank/DDBJ databases">
        <authorList>
            <person name="Varghese N."/>
            <person name="Submissions S."/>
        </authorList>
    </citation>
    <scope>NUCLEOTIDE SEQUENCE [LARGE SCALE GENOMIC DNA]</scope>
    <source>
        <strain evidence="2 3">DSM 21985</strain>
    </source>
</reference>
<keyword evidence="3" id="KW-1185">Reference proteome</keyword>
<evidence type="ECO:0000313" key="2">
    <source>
        <dbReference type="EMBL" id="SMO34271.1"/>
    </source>
</evidence>
<dbReference type="SUPFAM" id="SSF143011">
    <property type="entry name" value="RelE-like"/>
    <property type="match status" value="1"/>
</dbReference>
<organism evidence="2 3">
    <name type="scientific">Gracilimonas mengyeensis</name>
    <dbReference type="NCBI Taxonomy" id="1302730"/>
    <lineage>
        <taxon>Bacteria</taxon>
        <taxon>Pseudomonadati</taxon>
        <taxon>Balneolota</taxon>
        <taxon>Balneolia</taxon>
        <taxon>Balneolales</taxon>
        <taxon>Balneolaceae</taxon>
        <taxon>Gracilimonas</taxon>
    </lineage>
</organism>
<gene>
    <name evidence="2" type="ORF">SAMN06265219_101146</name>
</gene>
<evidence type="ECO:0000313" key="3">
    <source>
        <dbReference type="Proteomes" id="UP000317557"/>
    </source>
</evidence>
<evidence type="ECO:0000256" key="1">
    <source>
        <dbReference type="ARBA" id="ARBA00022649"/>
    </source>
</evidence>
<dbReference type="InterPro" id="IPR035093">
    <property type="entry name" value="RelE/ParE_toxin_dom_sf"/>
</dbReference>